<evidence type="ECO:0000256" key="2">
    <source>
        <dbReference type="SAM" id="Phobius"/>
    </source>
</evidence>
<keyword evidence="2" id="KW-1133">Transmembrane helix</keyword>
<dbReference type="OrthoDB" id="512555at2759"/>
<keyword evidence="5" id="KW-1185">Reference proteome</keyword>
<dbReference type="PANTHER" id="PTHR19446">
    <property type="entry name" value="REVERSE TRANSCRIPTASES"/>
    <property type="match status" value="1"/>
</dbReference>
<protein>
    <recommendedName>
        <fullName evidence="3">Reverse transcriptase domain-containing protein</fullName>
    </recommendedName>
</protein>
<dbReference type="EMBL" id="SIDB01000008">
    <property type="protein sequence ID" value="KAI3429902.1"/>
    <property type="molecule type" value="Genomic_DNA"/>
</dbReference>
<dbReference type="PROSITE" id="PS50878">
    <property type="entry name" value="RT_POL"/>
    <property type="match status" value="1"/>
</dbReference>
<keyword evidence="2" id="KW-0472">Membrane</keyword>
<dbReference type="InterPro" id="IPR000477">
    <property type="entry name" value="RT_dom"/>
</dbReference>
<evidence type="ECO:0000313" key="4">
    <source>
        <dbReference type="EMBL" id="KAI3429902.1"/>
    </source>
</evidence>
<accession>A0A9D4TN93</accession>
<dbReference type="SUPFAM" id="SSF56219">
    <property type="entry name" value="DNase I-like"/>
    <property type="match status" value="1"/>
</dbReference>
<organism evidence="4 5">
    <name type="scientific">Chlorella vulgaris</name>
    <name type="common">Green alga</name>
    <dbReference type="NCBI Taxonomy" id="3077"/>
    <lineage>
        <taxon>Eukaryota</taxon>
        <taxon>Viridiplantae</taxon>
        <taxon>Chlorophyta</taxon>
        <taxon>core chlorophytes</taxon>
        <taxon>Trebouxiophyceae</taxon>
        <taxon>Chlorellales</taxon>
        <taxon>Chlorellaceae</taxon>
        <taxon>Chlorella clade</taxon>
        <taxon>Chlorella</taxon>
    </lineage>
</organism>
<evidence type="ECO:0000259" key="3">
    <source>
        <dbReference type="PROSITE" id="PS50878"/>
    </source>
</evidence>
<keyword evidence="2" id="KW-0812">Transmembrane</keyword>
<dbReference type="Gene3D" id="3.60.10.10">
    <property type="entry name" value="Endonuclease/exonuclease/phosphatase"/>
    <property type="match status" value="1"/>
</dbReference>
<dbReference type="InterPro" id="IPR036691">
    <property type="entry name" value="Endo/exonu/phosph_ase_sf"/>
</dbReference>
<dbReference type="InterPro" id="IPR043502">
    <property type="entry name" value="DNA/RNA_pol_sf"/>
</dbReference>
<feature type="transmembrane region" description="Helical" evidence="2">
    <location>
        <begin position="440"/>
        <end position="462"/>
    </location>
</feature>
<reference evidence="4" key="1">
    <citation type="journal article" date="2019" name="Plant J.">
        <title>Chlorella vulgaris genome assembly and annotation reveals the molecular basis for metabolic acclimation to high light conditions.</title>
        <authorList>
            <person name="Cecchin M."/>
            <person name="Marcolungo L."/>
            <person name="Rossato M."/>
            <person name="Girolomoni L."/>
            <person name="Cosentino E."/>
            <person name="Cuine S."/>
            <person name="Li-Beisson Y."/>
            <person name="Delledonne M."/>
            <person name="Ballottari M."/>
        </authorList>
    </citation>
    <scope>NUCLEOTIDE SEQUENCE</scope>
    <source>
        <strain evidence="4">211/11P</strain>
    </source>
</reference>
<gene>
    <name evidence="4" type="ORF">D9Q98_010213</name>
</gene>
<dbReference type="Pfam" id="PF00078">
    <property type="entry name" value="RVT_1"/>
    <property type="match status" value="1"/>
</dbReference>
<evidence type="ECO:0000313" key="5">
    <source>
        <dbReference type="Proteomes" id="UP001055712"/>
    </source>
</evidence>
<dbReference type="CDD" id="cd01650">
    <property type="entry name" value="RT_nLTR_like"/>
    <property type="match status" value="1"/>
</dbReference>
<name>A0A9D4TN93_CHLVU</name>
<feature type="region of interest" description="Disordered" evidence="1">
    <location>
        <begin position="219"/>
        <end position="244"/>
    </location>
</feature>
<sequence>MPARAAAAPRVLAATVNGGDWRAGAREGVPRWRDALPRLVDVYRVRHPGRRVFTYVNPHSASRLDRFYSSPALLPHIAVCSVRDRCLSDHRPVSLTLVGLLPSGVGPGLRRARLGFFSSPALLLQMTAWLTAQLAEAPADDLAFLLWWPPFKRRWLSKCGELHAASRLMAQGAEAAGDQLAGLHMALDGGDDAVLPAIIAARQRFVEAAAASEAEAATRRRQQWLHAGERPSKPLTRRLRSKRSAGAVPALRSAGGDLLTSGTACAQRVARVFAEVSAQPATAPAARQEVLQHLAAGRHLAGEQADALELYRKFQGLLAPLLARLFTAVAELGILPARFHEGLITVIYKSGDRSEPANYRPITLLCTDYRLLTKVLALRLNPCLDSIIDREQAAFVPGRHIGENIMALQCLPHLLRGTAASAVVVFCDFRKAYDTIDREFLFSAMDALGVGAGFLTLTLLLLADTRSRAMVNGFTSTPAAFLAGVRQGCPLAPLLYLFIAQALLQLLKARGIGIPVAGQQLTALQYADDAQALLPSLDAVPSFLAAMDTFGAATGQRLNPAKTSLLPIGDVPAGLPAVVHGLRVVSQATSLGVTFGAAADPAARWPALLDGVGCCFARIASLPRFSAFGRGFATAAYGVSRLL</sequence>
<evidence type="ECO:0000256" key="1">
    <source>
        <dbReference type="SAM" id="MobiDB-lite"/>
    </source>
</evidence>
<reference evidence="4" key="2">
    <citation type="submission" date="2020-11" db="EMBL/GenBank/DDBJ databases">
        <authorList>
            <person name="Cecchin M."/>
            <person name="Marcolungo L."/>
            <person name="Rossato M."/>
            <person name="Girolomoni L."/>
            <person name="Cosentino E."/>
            <person name="Cuine S."/>
            <person name="Li-Beisson Y."/>
            <person name="Delledonne M."/>
            <person name="Ballottari M."/>
        </authorList>
    </citation>
    <scope>NUCLEOTIDE SEQUENCE</scope>
    <source>
        <strain evidence="4">211/11P</strain>
        <tissue evidence="4">Whole cell</tissue>
    </source>
</reference>
<proteinExistence type="predicted"/>
<comment type="caution">
    <text evidence="4">The sequence shown here is derived from an EMBL/GenBank/DDBJ whole genome shotgun (WGS) entry which is preliminary data.</text>
</comment>
<dbReference type="SUPFAM" id="SSF56672">
    <property type="entry name" value="DNA/RNA polymerases"/>
    <property type="match status" value="1"/>
</dbReference>
<dbReference type="Proteomes" id="UP001055712">
    <property type="component" value="Unassembled WGS sequence"/>
</dbReference>
<feature type="domain" description="Reverse transcriptase" evidence="3">
    <location>
        <begin position="328"/>
        <end position="595"/>
    </location>
</feature>
<dbReference type="AlphaFoldDB" id="A0A9D4TN93"/>